<dbReference type="Gene3D" id="3.80.10.10">
    <property type="entry name" value="Ribonuclease Inhibitor"/>
    <property type="match status" value="1"/>
</dbReference>
<dbReference type="SUPFAM" id="SSF52047">
    <property type="entry name" value="RNI-like"/>
    <property type="match status" value="1"/>
</dbReference>
<evidence type="ECO:0000313" key="1">
    <source>
        <dbReference type="EMBL" id="VAI47273.1"/>
    </source>
</evidence>
<protein>
    <submittedName>
        <fullName evidence="1">Uncharacterized protein</fullName>
    </submittedName>
</protein>
<dbReference type="AlphaFoldDB" id="A0A9R0Y3A8"/>
<reference evidence="1 2" key="1">
    <citation type="submission" date="2017-09" db="EMBL/GenBank/DDBJ databases">
        <authorList>
            <consortium name="International Durum Wheat Genome Sequencing Consortium (IDWGSC)"/>
            <person name="Milanesi L."/>
        </authorList>
    </citation>
    <scope>NUCLEOTIDE SEQUENCE [LARGE SCALE GENOMIC DNA]</scope>
    <source>
        <strain evidence="2">cv. Svevo</strain>
    </source>
</reference>
<gene>
    <name evidence="1" type="ORF">TRITD_6Av1G148380</name>
</gene>
<accession>A0A9R0Y3A8</accession>
<proteinExistence type="predicted"/>
<sequence length="77" mass="8541">MGDILNTKLFHFAGLRNLHSINLSFTLVTDTGMKKISMLNSLKSVNLDNRLITDVGLAALIGIYYMLQLAHNPLSTH</sequence>
<dbReference type="Gramene" id="TRITD6Av1G148380.10">
    <property type="protein sequence ID" value="TRITD6Av1G148380.10"/>
    <property type="gene ID" value="TRITD6Av1G148380"/>
</dbReference>
<evidence type="ECO:0000313" key="2">
    <source>
        <dbReference type="Proteomes" id="UP000324705"/>
    </source>
</evidence>
<dbReference type="InterPro" id="IPR032675">
    <property type="entry name" value="LRR_dom_sf"/>
</dbReference>
<dbReference type="EMBL" id="LT934121">
    <property type="protein sequence ID" value="VAI47273.1"/>
    <property type="molecule type" value="Genomic_DNA"/>
</dbReference>
<organism evidence="1 2">
    <name type="scientific">Triticum turgidum subsp. durum</name>
    <name type="common">Durum wheat</name>
    <name type="synonym">Triticum durum</name>
    <dbReference type="NCBI Taxonomy" id="4567"/>
    <lineage>
        <taxon>Eukaryota</taxon>
        <taxon>Viridiplantae</taxon>
        <taxon>Streptophyta</taxon>
        <taxon>Embryophyta</taxon>
        <taxon>Tracheophyta</taxon>
        <taxon>Spermatophyta</taxon>
        <taxon>Magnoliopsida</taxon>
        <taxon>Liliopsida</taxon>
        <taxon>Poales</taxon>
        <taxon>Poaceae</taxon>
        <taxon>BOP clade</taxon>
        <taxon>Pooideae</taxon>
        <taxon>Triticodae</taxon>
        <taxon>Triticeae</taxon>
        <taxon>Triticinae</taxon>
        <taxon>Triticum</taxon>
    </lineage>
</organism>
<dbReference type="Proteomes" id="UP000324705">
    <property type="component" value="Chromosome 6A"/>
</dbReference>
<keyword evidence="2" id="KW-1185">Reference proteome</keyword>
<name>A0A9R0Y3A8_TRITD</name>